<dbReference type="Pfam" id="PF06842">
    <property type="entry name" value="DUF1242"/>
    <property type="match status" value="1"/>
</dbReference>
<evidence type="ECO:0000313" key="11">
    <source>
        <dbReference type="Proteomes" id="UP000310200"/>
    </source>
</evidence>
<name>A0A4S2KGN5_9HYME</name>
<comment type="subcellular location">
    <subcellularLocation>
        <location evidence="2">Golgi apparatus membrane</location>
        <topology evidence="2">Single-pass type I membrane protein</topology>
    </subcellularLocation>
</comment>
<evidence type="ECO:0000256" key="1">
    <source>
        <dbReference type="ARBA" id="ARBA00002154"/>
    </source>
</evidence>
<organism evidence="10 11">
    <name type="scientific">Temnothorax longispinosus</name>
    <dbReference type="NCBI Taxonomy" id="300112"/>
    <lineage>
        <taxon>Eukaryota</taxon>
        <taxon>Metazoa</taxon>
        <taxon>Ecdysozoa</taxon>
        <taxon>Arthropoda</taxon>
        <taxon>Hexapoda</taxon>
        <taxon>Insecta</taxon>
        <taxon>Pterygota</taxon>
        <taxon>Neoptera</taxon>
        <taxon>Endopterygota</taxon>
        <taxon>Hymenoptera</taxon>
        <taxon>Apocrita</taxon>
        <taxon>Aculeata</taxon>
        <taxon>Formicoidea</taxon>
        <taxon>Formicidae</taxon>
        <taxon>Myrmicinae</taxon>
        <taxon>Temnothorax</taxon>
    </lineage>
</organism>
<evidence type="ECO:0000256" key="2">
    <source>
        <dbReference type="ARBA" id="ARBA00004614"/>
    </source>
</evidence>
<evidence type="ECO:0000256" key="9">
    <source>
        <dbReference type="SAM" id="Phobius"/>
    </source>
</evidence>
<keyword evidence="6 9" id="KW-1133">Transmembrane helix</keyword>
<reference evidence="10 11" key="1">
    <citation type="journal article" date="2019" name="Philos. Trans. R. Soc. Lond., B, Biol. Sci.">
        <title>Ant behaviour and brain gene expression of defending hosts depend on the ecological success of the intruding social parasite.</title>
        <authorList>
            <person name="Kaur R."/>
            <person name="Stoldt M."/>
            <person name="Jongepier E."/>
            <person name="Feldmeyer B."/>
            <person name="Menzel F."/>
            <person name="Bornberg-Bauer E."/>
            <person name="Foitzik S."/>
        </authorList>
    </citation>
    <scope>NUCLEOTIDE SEQUENCE [LARGE SCALE GENOMIC DNA]</scope>
    <source>
        <tissue evidence="10">Whole body</tissue>
    </source>
</reference>
<comment type="function">
    <text evidence="1">Involved in the early part of the secretory pathway.</text>
</comment>
<dbReference type="InterPro" id="IPR009653">
    <property type="entry name" value="Ksh1"/>
</dbReference>
<proteinExistence type="inferred from homology"/>
<accession>A0A4S2KGN5</accession>
<keyword evidence="7" id="KW-0333">Golgi apparatus</keyword>
<evidence type="ECO:0008006" key="12">
    <source>
        <dbReference type="Google" id="ProtNLM"/>
    </source>
</evidence>
<evidence type="ECO:0000256" key="3">
    <source>
        <dbReference type="ARBA" id="ARBA00008961"/>
    </source>
</evidence>
<comment type="caution">
    <text evidence="10">The sequence shown here is derived from an EMBL/GenBank/DDBJ whole genome shotgun (WGS) entry which is preliminary data.</text>
</comment>
<dbReference type="AlphaFoldDB" id="A0A4S2KGN5"/>
<dbReference type="STRING" id="300112.A0A4S2KGN5"/>
<dbReference type="GO" id="GO:0000139">
    <property type="term" value="C:Golgi membrane"/>
    <property type="evidence" value="ECO:0007669"/>
    <property type="project" value="UniProtKB-SubCell"/>
</dbReference>
<evidence type="ECO:0000256" key="6">
    <source>
        <dbReference type="ARBA" id="ARBA00022989"/>
    </source>
</evidence>
<evidence type="ECO:0000313" key="10">
    <source>
        <dbReference type="EMBL" id="TGZ47019.1"/>
    </source>
</evidence>
<feature type="transmembrane region" description="Helical" evidence="9">
    <location>
        <begin position="20"/>
        <end position="39"/>
    </location>
</feature>
<evidence type="ECO:0000256" key="4">
    <source>
        <dbReference type="ARBA" id="ARBA00022692"/>
    </source>
</evidence>
<protein>
    <recommendedName>
        <fullName evidence="12">Protein kish</fullName>
    </recommendedName>
</protein>
<dbReference type="PANTHER" id="PTHR13229">
    <property type="entry name" value="PROTEIN KISH-A"/>
    <property type="match status" value="1"/>
</dbReference>
<dbReference type="Proteomes" id="UP000310200">
    <property type="component" value="Unassembled WGS sequence"/>
</dbReference>
<evidence type="ECO:0000256" key="7">
    <source>
        <dbReference type="ARBA" id="ARBA00023034"/>
    </source>
</evidence>
<keyword evidence="8 9" id="KW-0472">Membrane</keyword>
<sequence>MADLSNAERLPNSAIFNFQSLLTVILLLICTCTYVRSLAPNLFDKRLGKVGVLFGNVLGLVKEKAHITIVGRRSRNSHHLTSYRTVENNTRQSGKTTRLLAMTADASLRSLRFWWLSLWLLCLKALPWSLIEGARGSAVVDVVAYLLL</sequence>
<dbReference type="EMBL" id="QBLH01002780">
    <property type="protein sequence ID" value="TGZ47019.1"/>
    <property type="molecule type" value="Genomic_DNA"/>
</dbReference>
<keyword evidence="11" id="KW-1185">Reference proteome</keyword>
<evidence type="ECO:0000256" key="8">
    <source>
        <dbReference type="ARBA" id="ARBA00023136"/>
    </source>
</evidence>
<evidence type="ECO:0000256" key="5">
    <source>
        <dbReference type="ARBA" id="ARBA00022729"/>
    </source>
</evidence>
<comment type="similarity">
    <text evidence="3">Belongs to the KISH family.</text>
</comment>
<keyword evidence="5" id="KW-0732">Signal</keyword>
<dbReference type="InterPro" id="IPR051523">
    <property type="entry name" value="KISH_domain"/>
</dbReference>
<keyword evidence="4 9" id="KW-0812">Transmembrane</keyword>
<gene>
    <name evidence="10" type="ORF">DBV15_02996</name>
</gene>